<dbReference type="InterPro" id="IPR016181">
    <property type="entry name" value="Acyl_CoA_acyltransferase"/>
</dbReference>
<dbReference type="SUPFAM" id="SSF55729">
    <property type="entry name" value="Acyl-CoA N-acyltransferases (Nat)"/>
    <property type="match status" value="1"/>
</dbReference>
<dbReference type="RefSeq" id="WP_213168577.1">
    <property type="nucleotide sequence ID" value="NZ_CP058559.1"/>
</dbReference>
<gene>
    <name evidence="2" type="ORF">HYG86_07725</name>
</gene>
<accession>A0A7G9W7M0</accession>
<dbReference type="Proteomes" id="UP000516160">
    <property type="component" value="Chromosome"/>
</dbReference>
<dbReference type="PROSITE" id="PS51186">
    <property type="entry name" value="GNAT"/>
    <property type="match status" value="1"/>
</dbReference>
<dbReference type="Gene3D" id="3.40.630.30">
    <property type="match status" value="1"/>
</dbReference>
<dbReference type="AlphaFoldDB" id="A0A7G9W7M0"/>
<dbReference type="EMBL" id="CP058559">
    <property type="protein sequence ID" value="QNO14682.1"/>
    <property type="molecule type" value="Genomic_DNA"/>
</dbReference>
<dbReference type="InterPro" id="IPR000182">
    <property type="entry name" value="GNAT_dom"/>
</dbReference>
<evidence type="ECO:0000313" key="3">
    <source>
        <dbReference type="Proteomes" id="UP000516160"/>
    </source>
</evidence>
<dbReference type="GO" id="GO:0016747">
    <property type="term" value="F:acyltransferase activity, transferring groups other than amino-acyl groups"/>
    <property type="evidence" value="ECO:0007669"/>
    <property type="project" value="InterPro"/>
</dbReference>
<reference evidence="2 3" key="1">
    <citation type="submission" date="2020-07" db="EMBL/GenBank/DDBJ databases">
        <title>Alkalicella. sp. LB2 genome.</title>
        <authorList>
            <person name="Postec A."/>
            <person name="Quemeneur M."/>
        </authorList>
    </citation>
    <scope>NUCLEOTIDE SEQUENCE [LARGE SCALE GENOMIC DNA]</scope>
    <source>
        <strain evidence="2 3">LB2</strain>
    </source>
</reference>
<dbReference type="PANTHER" id="PTHR31143:SF2">
    <property type="entry name" value="FR47-LIKE DOMAIN-CONTAINING PROTEIN-RELATED"/>
    <property type="match status" value="1"/>
</dbReference>
<keyword evidence="3" id="KW-1185">Reference proteome</keyword>
<dbReference type="CDD" id="cd04301">
    <property type="entry name" value="NAT_SF"/>
    <property type="match status" value="1"/>
</dbReference>
<protein>
    <submittedName>
        <fullName evidence="2">GNAT family N-acetyltransferase</fullName>
    </submittedName>
</protein>
<name>A0A7G9W7M0_ALKCA</name>
<dbReference type="KEGG" id="acae:HYG86_07725"/>
<keyword evidence="2" id="KW-0808">Transferase</keyword>
<proteinExistence type="predicted"/>
<organism evidence="2 3">
    <name type="scientific">Alkalicella caledoniensis</name>
    <dbReference type="NCBI Taxonomy" id="2731377"/>
    <lineage>
        <taxon>Bacteria</taxon>
        <taxon>Bacillati</taxon>
        <taxon>Bacillota</taxon>
        <taxon>Clostridia</taxon>
        <taxon>Eubacteriales</taxon>
        <taxon>Proteinivoracaceae</taxon>
        <taxon>Alkalicella</taxon>
    </lineage>
</organism>
<evidence type="ECO:0000259" key="1">
    <source>
        <dbReference type="PROSITE" id="PS51186"/>
    </source>
</evidence>
<sequence length="270" mass="31054">MFKVEKRDETLAKRIVNTNSDMSFAGVLCGNNPGEVWVDNLTDPKAAIVFYEGQTGFQFMGEFSEQILKNNLKFFVYNSAKEFLKNKADYFDFSLDDERWLDVIKGILQDTIIEESTQLVYKLEDNAFNDELEVNDNGKQIDSKFIYAIKNGDVTNPEFLLDYLKTWWGTVDKYLEKGHGFAAVEDGKIVSFAISSSAYGNIQAIGVETLKDYRRKGLAASLIKSLLKLFKEKDIIPWWDCWENNIASQKTAEKNGLKLYYKYKVCTIKY</sequence>
<evidence type="ECO:0000313" key="2">
    <source>
        <dbReference type="EMBL" id="QNO14682.1"/>
    </source>
</evidence>
<dbReference type="InterPro" id="IPR027365">
    <property type="entry name" value="GNAT_acetyltra_YdfB-like"/>
</dbReference>
<dbReference type="PANTHER" id="PTHR31143">
    <property type="match status" value="1"/>
</dbReference>
<dbReference type="Pfam" id="PF12746">
    <property type="entry name" value="GNAT_acetyltran"/>
    <property type="match status" value="1"/>
</dbReference>
<feature type="domain" description="N-acetyltransferase" evidence="1">
    <location>
        <begin position="132"/>
        <end position="270"/>
    </location>
</feature>